<dbReference type="Proteomes" id="UP000507470">
    <property type="component" value="Unassembled WGS sequence"/>
</dbReference>
<evidence type="ECO:0000256" key="1">
    <source>
        <dbReference type="SAM" id="MobiDB-lite"/>
    </source>
</evidence>
<dbReference type="AlphaFoldDB" id="A0A6J8DSN1"/>
<sequence length="417" mass="48567">MTEQYEDSPRYDTLSPVAEAKNKYFSNLTSNKDEGMYKPTVLYVPNRTALRGKYPVMSVQQKKNGRYVVVEQKPIHTVCAPENPELQRIREKELQYIGPDGEIKYKYLKPAWKFFKKGSYIERSFNREFHEPYLPPLSDRRGYGEVKSKVGTFANFDHAPAGGNRKIPTFKVKWHAEPKIDSFDRKSKSYPNSDIGSARSSHSDPYSLRLSSKPHYGAKGDSVSFGSYHYTPSVIHEIPSARTLEAEAKVGSLDNINYKPRGGKTNIKMQFPTNWKAEAKVDSLEKIFHNPAGGEVTIIDMKPKWKALPRIQSHNHQYKQHKGEFKVPHFEADWKNMTGPKVHSLENMDYTPRTNNNKIYQQKLKWKRESKIKQIWKTKYPYDDPYDPSYDEDKVIEERIRQMLETDSQQTSRFSEY</sequence>
<feature type="compositionally biased region" description="Polar residues" evidence="1">
    <location>
        <begin position="189"/>
        <end position="204"/>
    </location>
</feature>
<reference evidence="2 3" key="1">
    <citation type="submission" date="2020-06" db="EMBL/GenBank/DDBJ databases">
        <authorList>
            <person name="Li R."/>
            <person name="Bekaert M."/>
        </authorList>
    </citation>
    <scope>NUCLEOTIDE SEQUENCE [LARGE SCALE GENOMIC DNA]</scope>
    <source>
        <strain evidence="3">wild</strain>
    </source>
</reference>
<dbReference type="Pfam" id="PF00418">
    <property type="entry name" value="Tubulin-binding"/>
    <property type="match status" value="1"/>
</dbReference>
<keyword evidence="3" id="KW-1185">Reference proteome</keyword>
<gene>
    <name evidence="2" type="ORF">MCOR_44660</name>
</gene>
<proteinExistence type="predicted"/>
<name>A0A6J8DSN1_MYTCO</name>
<accession>A0A6J8DSN1</accession>
<dbReference type="EMBL" id="CACVKT020007873">
    <property type="protein sequence ID" value="CAC5411593.1"/>
    <property type="molecule type" value="Genomic_DNA"/>
</dbReference>
<evidence type="ECO:0000313" key="2">
    <source>
        <dbReference type="EMBL" id="CAC5411593.1"/>
    </source>
</evidence>
<dbReference type="GO" id="GO:0015631">
    <property type="term" value="F:tubulin binding"/>
    <property type="evidence" value="ECO:0007669"/>
    <property type="project" value="InterPro"/>
</dbReference>
<organism evidence="2 3">
    <name type="scientific">Mytilus coruscus</name>
    <name type="common">Sea mussel</name>
    <dbReference type="NCBI Taxonomy" id="42192"/>
    <lineage>
        <taxon>Eukaryota</taxon>
        <taxon>Metazoa</taxon>
        <taxon>Spiralia</taxon>
        <taxon>Lophotrochozoa</taxon>
        <taxon>Mollusca</taxon>
        <taxon>Bivalvia</taxon>
        <taxon>Autobranchia</taxon>
        <taxon>Pteriomorphia</taxon>
        <taxon>Mytilida</taxon>
        <taxon>Mytiloidea</taxon>
        <taxon>Mytilidae</taxon>
        <taxon>Mytilinae</taxon>
        <taxon>Mytilus</taxon>
    </lineage>
</organism>
<dbReference type="OrthoDB" id="9378527at2759"/>
<evidence type="ECO:0000313" key="3">
    <source>
        <dbReference type="Proteomes" id="UP000507470"/>
    </source>
</evidence>
<feature type="region of interest" description="Disordered" evidence="1">
    <location>
        <begin position="183"/>
        <end position="211"/>
    </location>
</feature>
<dbReference type="InterPro" id="IPR001084">
    <property type="entry name" value="MAP_tubulin-bd_rpt"/>
</dbReference>
<protein>
    <submittedName>
        <fullName evidence="2">MAPT</fullName>
    </submittedName>
</protein>